<feature type="domain" description="C2H2-type" evidence="10">
    <location>
        <begin position="375"/>
        <end position="397"/>
    </location>
</feature>
<accession>A0A8B8HZX4</accession>
<gene>
    <name evidence="13" type="primary">LOC113395864</name>
</gene>
<feature type="domain" description="C2H2-type" evidence="10">
    <location>
        <begin position="490"/>
        <end position="517"/>
    </location>
</feature>
<dbReference type="GO" id="GO:0005634">
    <property type="term" value="C:nucleus"/>
    <property type="evidence" value="ECO:0007669"/>
    <property type="project" value="UniProtKB-SubCell"/>
</dbReference>
<proteinExistence type="predicted"/>
<evidence type="ECO:0000256" key="9">
    <source>
        <dbReference type="SAM" id="MobiDB-lite"/>
    </source>
</evidence>
<dbReference type="PROSITE" id="PS50157">
    <property type="entry name" value="ZINC_FINGER_C2H2_2"/>
    <property type="match status" value="7"/>
</dbReference>
<feature type="binding site" evidence="8">
    <location>
        <position position="59"/>
    </location>
    <ligand>
        <name>Zn(2+)</name>
        <dbReference type="ChEBI" id="CHEBI:29105"/>
    </ligand>
</feature>
<dbReference type="PANTHER" id="PTHR24394:SF29">
    <property type="entry name" value="MYONEURIN"/>
    <property type="match status" value="1"/>
</dbReference>
<dbReference type="Proteomes" id="UP001652626">
    <property type="component" value="Chromosome 29"/>
</dbReference>
<evidence type="ECO:0000313" key="13">
    <source>
        <dbReference type="RefSeq" id="XP_026489351.1"/>
    </source>
</evidence>
<dbReference type="RefSeq" id="XP_026489351.1">
    <property type="nucleotide sequence ID" value="XM_026633566.2"/>
</dbReference>
<feature type="compositionally biased region" description="Basic and acidic residues" evidence="9">
    <location>
        <begin position="152"/>
        <end position="164"/>
    </location>
</feature>
<evidence type="ECO:0000256" key="2">
    <source>
        <dbReference type="ARBA" id="ARBA00022723"/>
    </source>
</evidence>
<reference evidence="13" key="1">
    <citation type="submission" date="2025-08" db="UniProtKB">
        <authorList>
            <consortium name="RefSeq"/>
        </authorList>
    </citation>
    <scope>IDENTIFICATION</scope>
    <source>
        <tissue evidence="13">Whole body</tissue>
    </source>
</reference>
<dbReference type="Pfam" id="PF00096">
    <property type="entry name" value="zf-C2H2"/>
    <property type="match status" value="2"/>
</dbReference>
<dbReference type="PROSITE" id="PS51915">
    <property type="entry name" value="ZAD"/>
    <property type="match status" value="1"/>
</dbReference>
<feature type="binding site" evidence="8">
    <location>
        <position position="10"/>
    </location>
    <ligand>
        <name>Zn(2+)</name>
        <dbReference type="ChEBI" id="CHEBI:29105"/>
    </ligand>
</feature>
<evidence type="ECO:0000313" key="12">
    <source>
        <dbReference type="Proteomes" id="UP001652626"/>
    </source>
</evidence>
<keyword evidence="3" id="KW-0677">Repeat</keyword>
<dbReference type="GeneID" id="113395864"/>
<feature type="binding site" evidence="8">
    <location>
        <position position="13"/>
    </location>
    <ligand>
        <name>Zn(2+)</name>
        <dbReference type="ChEBI" id="CHEBI:29105"/>
    </ligand>
</feature>
<dbReference type="InterPro" id="IPR036236">
    <property type="entry name" value="Znf_C2H2_sf"/>
</dbReference>
<dbReference type="PROSITE" id="PS00028">
    <property type="entry name" value="ZINC_FINGER_C2H2_1"/>
    <property type="match status" value="8"/>
</dbReference>
<dbReference type="SUPFAM" id="SSF57667">
    <property type="entry name" value="beta-beta-alpha zinc fingers"/>
    <property type="match status" value="4"/>
</dbReference>
<dbReference type="PANTHER" id="PTHR24394">
    <property type="entry name" value="ZINC FINGER PROTEIN"/>
    <property type="match status" value="1"/>
</dbReference>
<comment type="subcellular location">
    <subcellularLocation>
        <location evidence="1">Nucleus</location>
    </subcellularLocation>
</comment>
<keyword evidence="2 8" id="KW-0479">Metal-binding</keyword>
<feature type="domain" description="ZAD" evidence="11">
    <location>
        <begin position="8"/>
        <end position="86"/>
    </location>
</feature>
<keyword evidence="6" id="KW-0539">Nucleus</keyword>
<dbReference type="Pfam" id="PF07776">
    <property type="entry name" value="zf-AD"/>
    <property type="match status" value="1"/>
</dbReference>
<dbReference type="SMART" id="SM00868">
    <property type="entry name" value="zf-AD"/>
    <property type="match status" value="1"/>
</dbReference>
<dbReference type="FunFam" id="3.30.160.60:FF:000145">
    <property type="entry name" value="Zinc finger protein 574"/>
    <property type="match status" value="1"/>
</dbReference>
<evidence type="ECO:0000256" key="8">
    <source>
        <dbReference type="PROSITE-ProRule" id="PRU01263"/>
    </source>
</evidence>
<keyword evidence="12" id="KW-1185">Reference proteome</keyword>
<dbReference type="AlphaFoldDB" id="A0A8B8HZX4"/>
<dbReference type="InterPro" id="IPR013087">
    <property type="entry name" value="Znf_C2H2_type"/>
</dbReference>
<feature type="domain" description="C2H2-type" evidence="10">
    <location>
        <begin position="462"/>
        <end position="485"/>
    </location>
</feature>
<dbReference type="Gene3D" id="3.30.160.60">
    <property type="entry name" value="Classic Zinc Finger"/>
    <property type="match status" value="5"/>
</dbReference>
<dbReference type="SMART" id="SM00355">
    <property type="entry name" value="ZnF_C2H2"/>
    <property type="match status" value="9"/>
</dbReference>
<keyword evidence="4 7" id="KW-0863">Zinc-finger</keyword>
<dbReference type="GO" id="GO:0008270">
    <property type="term" value="F:zinc ion binding"/>
    <property type="evidence" value="ECO:0007669"/>
    <property type="project" value="UniProtKB-UniRule"/>
</dbReference>
<feature type="region of interest" description="Disordered" evidence="9">
    <location>
        <begin position="204"/>
        <end position="223"/>
    </location>
</feature>
<feature type="region of interest" description="Disordered" evidence="9">
    <location>
        <begin position="129"/>
        <end position="164"/>
    </location>
</feature>
<sequence>MESISNEGMCRCCASEGTFKDFLTTYHWMGEEEIYADMLRDCFAITLYTSDDFNNGGICEVCITQLRNACNFKRQVQQTEEQFKKRVQNSVLKSSVIKLEMAGVDDGEHSDTNLSDEFSVTEFEVPIKEEKVEEKPKKRQAAKPSTSRAKKAKTEDGEPSAKRVEVETSFVEITIKQEPTSDSEEQETKLETVVKIEKLSDENGSKKVIKDPKKSAADKKSKKDQILEMEKHLKNISTILLHTNATPIRYHDGANYVCALCPETYPLPSELKMHVLEEHDEIDKSSFMEGHRLTSYVVKLDITNLRCLICHSEIEGFDPINHLRSAHGKELHTDIPNHILPFRFVGNGFDCVQCPKSFEHFKLIQEHMSVHYGNYICETCNAPFVNKRTMQNHANRHKKGDFPCSQCAKIFDTNRKKLNHEKFVHDGDYKRKKCPYCQEKFTNYAKKRSHMVQEHGAEPLSVKCEICKKTFSTRARLRGHTRRDHMECQHACTDCEMRFYTKLELVKHMVKHSPLREYQCDICQKAYARKHTLREHLKIHANIRKFKCELCEFTFVQKCSWKSHMRNKHKIKVP</sequence>
<protein>
    <submittedName>
        <fullName evidence="13">Zinc finger protein 226-like isoform X1</fullName>
    </submittedName>
</protein>
<feature type="domain" description="C2H2-type" evidence="10">
    <location>
        <begin position="402"/>
        <end position="430"/>
    </location>
</feature>
<feature type="domain" description="C2H2-type" evidence="10">
    <location>
        <begin position="518"/>
        <end position="545"/>
    </location>
</feature>
<evidence type="ECO:0000256" key="4">
    <source>
        <dbReference type="ARBA" id="ARBA00022771"/>
    </source>
</evidence>
<evidence type="ECO:0000256" key="6">
    <source>
        <dbReference type="ARBA" id="ARBA00023242"/>
    </source>
</evidence>
<evidence type="ECO:0000256" key="1">
    <source>
        <dbReference type="ARBA" id="ARBA00004123"/>
    </source>
</evidence>
<feature type="binding site" evidence="8">
    <location>
        <position position="62"/>
    </location>
    <ligand>
        <name>Zn(2+)</name>
        <dbReference type="ChEBI" id="CHEBI:29105"/>
    </ligand>
</feature>
<evidence type="ECO:0000259" key="10">
    <source>
        <dbReference type="PROSITE" id="PS50157"/>
    </source>
</evidence>
<evidence type="ECO:0000256" key="3">
    <source>
        <dbReference type="ARBA" id="ARBA00022737"/>
    </source>
</evidence>
<feature type="domain" description="C2H2-type" evidence="10">
    <location>
        <begin position="546"/>
        <end position="574"/>
    </location>
</feature>
<dbReference type="GO" id="GO:0000981">
    <property type="term" value="F:DNA-binding transcription factor activity, RNA polymerase II-specific"/>
    <property type="evidence" value="ECO:0007669"/>
    <property type="project" value="TreeGrafter"/>
</dbReference>
<evidence type="ECO:0000259" key="11">
    <source>
        <dbReference type="PROSITE" id="PS51915"/>
    </source>
</evidence>
<name>A0A8B8HZX4_VANTA</name>
<feature type="domain" description="C2H2-type" evidence="10">
    <location>
        <begin position="349"/>
        <end position="376"/>
    </location>
</feature>
<evidence type="ECO:0000256" key="5">
    <source>
        <dbReference type="ARBA" id="ARBA00022833"/>
    </source>
</evidence>
<dbReference type="Gene3D" id="3.40.1800.20">
    <property type="match status" value="1"/>
</dbReference>
<organism evidence="12 13">
    <name type="scientific">Vanessa tameamea</name>
    <name type="common">Kamehameha butterfly</name>
    <dbReference type="NCBI Taxonomy" id="334116"/>
    <lineage>
        <taxon>Eukaryota</taxon>
        <taxon>Metazoa</taxon>
        <taxon>Ecdysozoa</taxon>
        <taxon>Arthropoda</taxon>
        <taxon>Hexapoda</taxon>
        <taxon>Insecta</taxon>
        <taxon>Pterygota</taxon>
        <taxon>Neoptera</taxon>
        <taxon>Endopterygota</taxon>
        <taxon>Lepidoptera</taxon>
        <taxon>Glossata</taxon>
        <taxon>Ditrysia</taxon>
        <taxon>Papilionoidea</taxon>
        <taxon>Nymphalidae</taxon>
        <taxon>Nymphalinae</taxon>
        <taxon>Vanessa</taxon>
    </lineage>
</organism>
<dbReference type="SUPFAM" id="SSF57716">
    <property type="entry name" value="Glucocorticoid receptor-like (DNA-binding domain)"/>
    <property type="match status" value="1"/>
</dbReference>
<dbReference type="InterPro" id="IPR012934">
    <property type="entry name" value="Znf_AD"/>
</dbReference>
<evidence type="ECO:0000256" key="7">
    <source>
        <dbReference type="PROSITE-ProRule" id="PRU00042"/>
    </source>
</evidence>
<keyword evidence="5 8" id="KW-0862">Zinc</keyword>